<keyword evidence="2" id="KW-1185">Reference proteome</keyword>
<reference evidence="1" key="1">
    <citation type="journal article" date="2021" name="Mol. Plant Microbe Interact.">
        <title>Complete Genome Sequence of the Plant-Pathogenic Fungus Colletotrichum lupini.</title>
        <authorList>
            <person name="Baroncelli R."/>
            <person name="Pensec F."/>
            <person name="Da Lio D."/>
            <person name="Boufleur T."/>
            <person name="Vicente I."/>
            <person name="Sarrocco S."/>
            <person name="Picot A."/>
            <person name="Baraldi E."/>
            <person name="Sukno S."/>
            <person name="Thon M."/>
            <person name="Le Floch G."/>
        </authorList>
    </citation>
    <scope>NUCLEOTIDE SEQUENCE</scope>
    <source>
        <strain evidence="1">IMI 504893</strain>
    </source>
</reference>
<proteinExistence type="predicted"/>
<dbReference type="AlphaFoldDB" id="A0A9Q8WBP3"/>
<evidence type="ECO:0000313" key="1">
    <source>
        <dbReference type="EMBL" id="UQC77424.1"/>
    </source>
</evidence>
<dbReference type="RefSeq" id="XP_049139063.1">
    <property type="nucleotide sequence ID" value="XM_049281920.1"/>
</dbReference>
<gene>
    <name evidence="1" type="ORF">CLUP02_02892</name>
</gene>
<organism evidence="1 2">
    <name type="scientific">Colletotrichum lupini</name>
    <dbReference type="NCBI Taxonomy" id="145971"/>
    <lineage>
        <taxon>Eukaryota</taxon>
        <taxon>Fungi</taxon>
        <taxon>Dikarya</taxon>
        <taxon>Ascomycota</taxon>
        <taxon>Pezizomycotina</taxon>
        <taxon>Sordariomycetes</taxon>
        <taxon>Hypocreomycetidae</taxon>
        <taxon>Glomerellales</taxon>
        <taxon>Glomerellaceae</taxon>
        <taxon>Colletotrichum</taxon>
        <taxon>Colletotrichum acutatum species complex</taxon>
    </lineage>
</organism>
<sequence>MRRPSDFDSHPRLPIFIEQLFCIPSDQRDSEQPIRLNKTPALFTASSLSFSQQTPLLDCLAVTP</sequence>
<name>A0A9Q8WBP3_9PEZI</name>
<accession>A0A9Q8WBP3</accession>
<dbReference type="KEGG" id="clup:CLUP02_02892"/>
<protein>
    <submittedName>
        <fullName evidence="1">Uncharacterized protein</fullName>
    </submittedName>
</protein>
<dbReference type="GeneID" id="73336930"/>
<dbReference type="Proteomes" id="UP000830671">
    <property type="component" value="Chromosome 2"/>
</dbReference>
<dbReference type="EMBL" id="CP019474">
    <property type="protein sequence ID" value="UQC77424.1"/>
    <property type="molecule type" value="Genomic_DNA"/>
</dbReference>
<evidence type="ECO:0000313" key="2">
    <source>
        <dbReference type="Proteomes" id="UP000830671"/>
    </source>
</evidence>